<reference evidence="9 10" key="1">
    <citation type="submission" date="2019-12" db="EMBL/GenBank/DDBJ databases">
        <authorList>
            <consortium name="Pathogen Informatics"/>
        </authorList>
    </citation>
    <scope>NUCLEOTIDE SEQUENCE [LARGE SCALE GENOMIC DNA]</scope>
    <source>
        <strain evidence="8 16">MOS105</strain>
        <strain evidence="2 12">S040_N01_C01</strain>
        <strain evidence="1 10">S087_N01_C01</strain>
        <strain evidence="7 15">SG160</strain>
        <strain evidence="5 14">T012_N10_C04</strain>
        <strain evidence="3 9">T012_N16_C08</strain>
        <strain evidence="4 11">T065_N03_C06</strain>
        <strain evidence="6 13">T197_A02_C01</strain>
    </source>
</reference>
<evidence type="ECO:0000313" key="6">
    <source>
        <dbReference type="EMBL" id="CAA6394959.1"/>
    </source>
</evidence>
<protein>
    <submittedName>
        <fullName evidence="5">Phage protein</fullName>
    </submittedName>
</protein>
<dbReference type="Proteomes" id="UP000443708">
    <property type="component" value="Unassembled WGS sequence"/>
</dbReference>
<dbReference type="EMBL" id="CACTWD010000027">
    <property type="protein sequence ID" value="CAA4709051.1"/>
    <property type="molecule type" value="Genomic_DNA"/>
</dbReference>
<gene>
    <name evidence="1" type="ORF">SAMEA1029512_02222</name>
    <name evidence="2" type="ORF">SAMEA1029528_02350</name>
    <name evidence="3" type="ORF">SAMEA2078260_02739</name>
    <name evidence="5" type="ORF">SAMEA2078588_02777</name>
    <name evidence="6" type="ORF">SAMEA2080344_02761</name>
    <name evidence="4" type="ORF">SAMEA2081063_02806</name>
    <name evidence="7" type="ORF">SAMEA4008575_02413</name>
    <name evidence="8" type="ORF">SAMEA70146418_02387</name>
</gene>
<dbReference type="Proteomes" id="UP000459586">
    <property type="component" value="Unassembled WGS sequence"/>
</dbReference>
<dbReference type="Proteomes" id="UP000505390">
    <property type="component" value="Unassembled WGS sequence"/>
</dbReference>
<evidence type="ECO:0000313" key="11">
    <source>
        <dbReference type="Proteomes" id="UP000443506"/>
    </source>
</evidence>
<dbReference type="EMBL" id="CACURZ010000025">
    <property type="protein sequence ID" value="CAA6394959.1"/>
    <property type="molecule type" value="Genomic_DNA"/>
</dbReference>
<dbReference type="EMBL" id="CAIIGD010000010">
    <property type="protein sequence ID" value="CAC8230673.1"/>
    <property type="molecule type" value="Genomic_DNA"/>
</dbReference>
<accession>A0A2I7Y9B8</accession>
<comment type="caution">
    <text evidence="5">The sequence shown here is derived from an EMBL/GenBank/DDBJ whole genome shotgun (WGS) entry which is preliminary data.</text>
</comment>
<evidence type="ECO:0000313" key="1">
    <source>
        <dbReference type="EMBL" id="CAA4149122.1"/>
    </source>
</evidence>
<dbReference type="Proteomes" id="UP000442782">
    <property type="component" value="Unassembled WGS sequence"/>
</dbReference>
<evidence type="ECO:0000313" key="7">
    <source>
        <dbReference type="EMBL" id="CAC5807746.1"/>
    </source>
</evidence>
<evidence type="ECO:0000313" key="8">
    <source>
        <dbReference type="EMBL" id="CAC8230673.1"/>
    </source>
</evidence>
<evidence type="ECO:0000313" key="13">
    <source>
        <dbReference type="Proteomes" id="UP000459586"/>
    </source>
</evidence>
<dbReference type="AlphaFoldDB" id="A0A2I7Y9B8"/>
<dbReference type="RefSeq" id="WP_000348472.1">
    <property type="nucleotide sequence ID" value="NZ_AP025249.1"/>
</dbReference>
<evidence type="ECO:0000313" key="9">
    <source>
        <dbReference type="Proteomes" id="UP000442696"/>
    </source>
</evidence>
<dbReference type="Proteomes" id="UP000442696">
    <property type="component" value="Unassembled WGS sequence"/>
</dbReference>
<dbReference type="EMBL" id="CACUNS010000027">
    <property type="protein sequence ID" value="CAA6132800.1"/>
    <property type="molecule type" value="Genomic_DNA"/>
</dbReference>
<sequence length="549" mass="65659">MDFYSDLKMNDEYLEKKFGNVEIYYKTVCNFEYTFDGTYRNIYCSFYLSINSIYMVNQEEDFAYKIPFKDVIQVELDETLGNKPIRITYGDTKRSFTNYISIGTIKDSKEIINVIERGRDTQNHIHNIIEEVLVDNRPQLHPLNDRFEEVEINGKYYGALDGLLLDNPNQYKPNIDELDELNKEKDLLRITISKSKSKYFETAINLMKRFDNFEFEDNKYSIKVTSDMEYLEHRDDIENIFFLIKNWKNKEIYLEGKIYKKYLIEYREFVSHTENRIKRILNYSYGDSFDFVLNDDNRAHITYYPLDHQTKFFAFRDSFDQEPYMCSCTKKALHKLKVNKLNVKECLPPVIKAYLNDENTDIINEIQFKDNICFRCNKTTPNRIYSSNDSKFRKYHGWYIDQVQIENDLDNDIYGKEAENILREEYGVAKIGEGWISETMMFRIVEDIFEGYECERHCRPNFLEGLEIDIYIPELKLGFEYNGIQHYKPVEHWGGEESLKKQQARDKHKQQLCDQNDVKLIIIKYDEQLSKDLILSKIPVEYLVEDKSK</sequence>
<evidence type="ECO:0000313" key="5">
    <source>
        <dbReference type="EMBL" id="CAA6132800.1"/>
    </source>
</evidence>
<name>A0A2I7Y9B8_STAAU</name>
<proteinExistence type="predicted"/>
<evidence type="ECO:0000313" key="16">
    <source>
        <dbReference type="Proteomes" id="UP000507112"/>
    </source>
</evidence>
<dbReference type="Proteomes" id="UP000507112">
    <property type="component" value="Unassembled WGS sequence"/>
</dbReference>
<dbReference type="EMBL" id="CACTOE010000017">
    <property type="protein sequence ID" value="CAA4149122.1"/>
    <property type="molecule type" value="Genomic_DNA"/>
</dbReference>
<evidence type="ECO:0000313" key="3">
    <source>
        <dbReference type="EMBL" id="CAA4400712.1"/>
    </source>
</evidence>
<evidence type="ECO:0000313" key="10">
    <source>
        <dbReference type="Proteomes" id="UP000442782"/>
    </source>
</evidence>
<dbReference type="EMBL" id="CACTPI010000012">
    <property type="protein sequence ID" value="CAA4153717.1"/>
    <property type="molecule type" value="Genomic_DNA"/>
</dbReference>
<dbReference type="Gene3D" id="3.40.960.10">
    <property type="entry name" value="VSR Endonuclease"/>
    <property type="match status" value="1"/>
</dbReference>
<evidence type="ECO:0000313" key="2">
    <source>
        <dbReference type="EMBL" id="CAA4153717.1"/>
    </source>
</evidence>
<organism evidence="5 14">
    <name type="scientific">Staphylococcus aureus</name>
    <dbReference type="NCBI Taxonomy" id="1280"/>
    <lineage>
        <taxon>Bacteria</taxon>
        <taxon>Bacillati</taxon>
        <taxon>Bacillota</taxon>
        <taxon>Bacilli</taxon>
        <taxon>Bacillales</taxon>
        <taxon>Staphylococcaceae</taxon>
        <taxon>Staphylococcus</taxon>
    </lineage>
</organism>
<dbReference type="EMBL" id="CAIGXB010000011">
    <property type="protein sequence ID" value="CAC5807746.1"/>
    <property type="molecule type" value="Genomic_DNA"/>
</dbReference>
<evidence type="ECO:0000313" key="15">
    <source>
        <dbReference type="Proteomes" id="UP000505390"/>
    </source>
</evidence>
<dbReference type="Proteomes" id="UP000459702">
    <property type="component" value="Unassembled WGS sequence"/>
</dbReference>
<dbReference type="Proteomes" id="UP000443506">
    <property type="component" value="Unassembled WGS sequence"/>
</dbReference>
<evidence type="ECO:0000313" key="4">
    <source>
        <dbReference type="EMBL" id="CAA4709051.1"/>
    </source>
</evidence>
<dbReference type="EMBL" id="CACTQT010000025">
    <property type="protein sequence ID" value="CAA4400712.1"/>
    <property type="molecule type" value="Genomic_DNA"/>
</dbReference>
<evidence type="ECO:0000313" key="14">
    <source>
        <dbReference type="Proteomes" id="UP000459702"/>
    </source>
</evidence>
<evidence type="ECO:0000313" key="12">
    <source>
        <dbReference type="Proteomes" id="UP000443708"/>
    </source>
</evidence>